<gene>
    <name evidence="2" type="ORF">TVY486_0601920</name>
</gene>
<dbReference type="GO" id="GO:0005776">
    <property type="term" value="C:autophagosome"/>
    <property type="evidence" value="ECO:0007669"/>
    <property type="project" value="TreeGrafter"/>
</dbReference>
<dbReference type="PANTHER" id="PTHR13040:SF2">
    <property type="entry name" value="AUTOPHAGY PROTEIN 5"/>
    <property type="match status" value="1"/>
</dbReference>
<evidence type="ECO:0000313" key="2">
    <source>
        <dbReference type="EMBL" id="CCC48401.1"/>
    </source>
</evidence>
<dbReference type="EMBL" id="HE573022">
    <property type="protein sequence ID" value="CCC48401.1"/>
    <property type="molecule type" value="Genomic_DNA"/>
</dbReference>
<dbReference type="InterPro" id="IPR007239">
    <property type="entry name" value="Atg5"/>
</dbReference>
<dbReference type="InterPro" id="IPR042527">
    <property type="entry name" value="Atg5_UblA_dom_sf"/>
</dbReference>
<dbReference type="Gene3D" id="3.10.20.620">
    <property type="match status" value="1"/>
</dbReference>
<dbReference type="PANTHER" id="PTHR13040">
    <property type="entry name" value="AUTOPHAGY PROTEIN 5"/>
    <property type="match status" value="1"/>
</dbReference>
<organism evidence="2">
    <name type="scientific">Trypanosoma vivax (strain Y486)</name>
    <dbReference type="NCBI Taxonomy" id="1055687"/>
    <lineage>
        <taxon>Eukaryota</taxon>
        <taxon>Discoba</taxon>
        <taxon>Euglenozoa</taxon>
        <taxon>Kinetoplastea</taxon>
        <taxon>Metakinetoplastina</taxon>
        <taxon>Trypanosomatida</taxon>
        <taxon>Trypanosomatidae</taxon>
        <taxon>Trypanosoma</taxon>
        <taxon>Duttonella</taxon>
    </lineage>
</organism>
<proteinExistence type="predicted"/>
<dbReference type="OMA" id="EPVPWQY"/>
<dbReference type="GO" id="GO:0006995">
    <property type="term" value="P:cellular response to nitrogen starvation"/>
    <property type="evidence" value="ECO:0007669"/>
    <property type="project" value="TreeGrafter"/>
</dbReference>
<dbReference type="GO" id="GO:0061908">
    <property type="term" value="C:phagophore"/>
    <property type="evidence" value="ECO:0007669"/>
    <property type="project" value="TreeGrafter"/>
</dbReference>
<dbReference type="GO" id="GO:0034045">
    <property type="term" value="C:phagophore assembly site membrane"/>
    <property type="evidence" value="ECO:0007669"/>
    <property type="project" value="TreeGrafter"/>
</dbReference>
<dbReference type="InterPro" id="IPR048939">
    <property type="entry name" value="ATG5_UblA"/>
</dbReference>
<feature type="domain" description="Autophagy protein ATG5 UblA" evidence="1">
    <location>
        <begin position="10"/>
        <end position="89"/>
    </location>
</feature>
<name>G0TWR3_TRYVY</name>
<dbReference type="Pfam" id="PF20638">
    <property type="entry name" value="ATG5_UblA"/>
    <property type="match status" value="1"/>
</dbReference>
<dbReference type="GO" id="GO:0000422">
    <property type="term" value="P:autophagy of mitochondrion"/>
    <property type="evidence" value="ECO:0007669"/>
    <property type="project" value="TreeGrafter"/>
</dbReference>
<dbReference type="VEuPathDB" id="TriTrypDB:TvY486_0601920"/>
<dbReference type="GO" id="GO:0044233">
    <property type="term" value="C:mitochondria-associated endoplasmic reticulum membrane contact site"/>
    <property type="evidence" value="ECO:0007669"/>
    <property type="project" value="TreeGrafter"/>
</dbReference>
<dbReference type="AlphaFoldDB" id="G0TWR3"/>
<accession>G0TWR3</accession>
<dbReference type="GO" id="GO:0034274">
    <property type="term" value="C:Atg12-Atg5-Atg16 complex"/>
    <property type="evidence" value="ECO:0007669"/>
    <property type="project" value="TreeGrafter"/>
</dbReference>
<protein>
    <recommendedName>
        <fullName evidence="1">Autophagy protein ATG5 UblA domain-containing protein</fullName>
    </recommendedName>
</protein>
<sequence length="438" mass="48123">MSLQAEDYLGAVTVIISLSEKDYAANEAPPPLTYMLPRSSVLLAVRDEVQRFFAPFTIPQAGLAPLIWLTHNDEPVPWQYPVGAIKDSINALTIMEYGGSFCSPLGGVLCPAAQYPAVYTTPLRLQARFTCVHADKPPTIPCPGQEDAVPGRSNEQAIREFLKQIIKGTHSAMYGNIKTLMDARSEVINDILNLSMCLSTGEPFVHALRLHRERVAALSRAAGKPQNVVLMINLPFAPNYLHFSVHRVPLMSRCNTVAGESSNLQDCSSSIPPCHRVDLVDGSDTCGSIYDTSVTLPAAYGESKSEPLAKSFGEVLWRAFFYLHRRWCNTVDGNPTDSRCSSFFRAISPFYTGLDDVSCLDGQLTTRMEELMHKFTSAGDAVDTETTLTVQLDKLPGPTRRLCFMLQGVCPPLHTPVGYLIDRFGSADGRLYVTLALL</sequence>
<dbReference type="GO" id="GO:0034727">
    <property type="term" value="P:piecemeal microautophagy of the nucleus"/>
    <property type="evidence" value="ECO:0007669"/>
    <property type="project" value="TreeGrafter"/>
</dbReference>
<evidence type="ECO:0000259" key="1">
    <source>
        <dbReference type="Pfam" id="PF20638"/>
    </source>
</evidence>
<reference evidence="2" key="1">
    <citation type="journal article" date="2012" name="Proc. Natl. Acad. Sci. U.S.A.">
        <title>Antigenic diversity is generated by distinct evolutionary mechanisms in African trypanosome species.</title>
        <authorList>
            <person name="Jackson A.P."/>
            <person name="Berry A."/>
            <person name="Aslett M."/>
            <person name="Allison H.C."/>
            <person name="Burton P."/>
            <person name="Vavrova-Anderson J."/>
            <person name="Brown R."/>
            <person name="Browne H."/>
            <person name="Corton N."/>
            <person name="Hauser H."/>
            <person name="Gamble J."/>
            <person name="Gilderthorp R."/>
            <person name="Marcello L."/>
            <person name="McQuillan J."/>
            <person name="Otto T.D."/>
            <person name="Quail M.A."/>
            <person name="Sanders M.J."/>
            <person name="van Tonder A."/>
            <person name="Ginger M.L."/>
            <person name="Field M.C."/>
            <person name="Barry J.D."/>
            <person name="Hertz-Fowler C."/>
            <person name="Berriman M."/>
        </authorList>
    </citation>
    <scope>NUCLEOTIDE SEQUENCE</scope>
    <source>
        <strain evidence="2">Y486</strain>
    </source>
</reference>
<dbReference type="GO" id="GO:0019776">
    <property type="term" value="F:Atg8-family ligase activity"/>
    <property type="evidence" value="ECO:0007669"/>
    <property type="project" value="TreeGrafter"/>
</dbReference>